<evidence type="ECO:0000313" key="8">
    <source>
        <dbReference type="Proteomes" id="UP000625631"/>
    </source>
</evidence>
<evidence type="ECO:0000259" key="6">
    <source>
        <dbReference type="Pfam" id="PF04932"/>
    </source>
</evidence>
<organism evidence="7 8">
    <name type="scientific">Hymenobacter negativus</name>
    <dbReference type="NCBI Taxonomy" id="2795026"/>
    <lineage>
        <taxon>Bacteria</taxon>
        <taxon>Pseudomonadati</taxon>
        <taxon>Bacteroidota</taxon>
        <taxon>Cytophagia</taxon>
        <taxon>Cytophagales</taxon>
        <taxon>Hymenobacteraceae</taxon>
        <taxon>Hymenobacter</taxon>
    </lineage>
</organism>
<proteinExistence type="predicted"/>
<keyword evidence="3 5" id="KW-1133">Transmembrane helix</keyword>
<dbReference type="PANTHER" id="PTHR37422:SF13">
    <property type="entry name" value="LIPOPOLYSACCHARIDE BIOSYNTHESIS PROTEIN PA4999-RELATED"/>
    <property type="match status" value="1"/>
</dbReference>
<dbReference type="GO" id="GO:0016874">
    <property type="term" value="F:ligase activity"/>
    <property type="evidence" value="ECO:0007669"/>
    <property type="project" value="UniProtKB-KW"/>
</dbReference>
<feature type="transmembrane region" description="Helical" evidence="5">
    <location>
        <begin position="115"/>
        <end position="137"/>
    </location>
</feature>
<keyword evidence="4 5" id="KW-0472">Membrane</keyword>
<dbReference type="EMBL" id="JAEDAE010000001">
    <property type="protein sequence ID" value="MBH8556917.1"/>
    <property type="molecule type" value="Genomic_DNA"/>
</dbReference>
<dbReference type="Pfam" id="PF04932">
    <property type="entry name" value="Wzy_C"/>
    <property type="match status" value="1"/>
</dbReference>
<evidence type="ECO:0000256" key="1">
    <source>
        <dbReference type="ARBA" id="ARBA00004141"/>
    </source>
</evidence>
<evidence type="ECO:0000256" key="4">
    <source>
        <dbReference type="ARBA" id="ARBA00023136"/>
    </source>
</evidence>
<protein>
    <submittedName>
        <fullName evidence="7">O-antigen ligase family protein</fullName>
    </submittedName>
</protein>
<feature type="transmembrane region" description="Helical" evidence="5">
    <location>
        <begin position="157"/>
        <end position="177"/>
    </location>
</feature>
<dbReference type="RefSeq" id="WP_198074234.1">
    <property type="nucleotide sequence ID" value="NZ_JAEDAE010000001.1"/>
</dbReference>
<comment type="caution">
    <text evidence="7">The sequence shown here is derived from an EMBL/GenBank/DDBJ whole genome shotgun (WGS) entry which is preliminary data.</text>
</comment>
<dbReference type="Proteomes" id="UP000625631">
    <property type="component" value="Unassembled WGS sequence"/>
</dbReference>
<keyword evidence="2 5" id="KW-0812">Transmembrane</keyword>
<feature type="transmembrane region" description="Helical" evidence="5">
    <location>
        <begin position="56"/>
        <end position="77"/>
    </location>
</feature>
<dbReference type="InterPro" id="IPR051533">
    <property type="entry name" value="WaaL-like"/>
</dbReference>
<evidence type="ECO:0000256" key="5">
    <source>
        <dbReference type="SAM" id="Phobius"/>
    </source>
</evidence>
<accession>A0ABS0Q333</accession>
<evidence type="ECO:0000256" key="2">
    <source>
        <dbReference type="ARBA" id="ARBA00022692"/>
    </source>
</evidence>
<dbReference type="PANTHER" id="PTHR37422">
    <property type="entry name" value="TEICHURONIC ACID BIOSYNTHESIS PROTEIN TUAE"/>
    <property type="match status" value="1"/>
</dbReference>
<evidence type="ECO:0000313" key="7">
    <source>
        <dbReference type="EMBL" id="MBH8556917.1"/>
    </source>
</evidence>
<feature type="domain" description="O-antigen ligase-related" evidence="6">
    <location>
        <begin position="194"/>
        <end position="350"/>
    </location>
</feature>
<feature type="transmembrane region" description="Helical" evidence="5">
    <location>
        <begin position="12"/>
        <end position="44"/>
    </location>
</feature>
<evidence type="ECO:0000256" key="3">
    <source>
        <dbReference type="ARBA" id="ARBA00022989"/>
    </source>
</evidence>
<feature type="transmembrane region" description="Helical" evidence="5">
    <location>
        <begin position="212"/>
        <end position="227"/>
    </location>
</feature>
<gene>
    <name evidence="7" type="ORF">I7X13_02590</name>
</gene>
<dbReference type="InterPro" id="IPR007016">
    <property type="entry name" value="O-antigen_ligase-rel_domated"/>
</dbReference>
<feature type="transmembrane region" description="Helical" evidence="5">
    <location>
        <begin position="189"/>
        <end position="206"/>
    </location>
</feature>
<feature type="transmembrane region" description="Helical" evidence="5">
    <location>
        <begin position="232"/>
        <end position="249"/>
    </location>
</feature>
<comment type="subcellular location">
    <subcellularLocation>
        <location evidence="1">Membrane</location>
        <topology evidence="1">Multi-pass membrane protein</topology>
    </subcellularLocation>
</comment>
<keyword evidence="8" id="KW-1185">Reference proteome</keyword>
<feature type="transmembrane region" description="Helical" evidence="5">
    <location>
        <begin position="334"/>
        <end position="355"/>
    </location>
</feature>
<sequence>MQHYLSGRLSQYLLLLACLAGIAGLLASRALIAIAPIVGVVAALANPQLRRAIPGYFRNGAAMRAAAVIVFLLISGLYTSELLVWRHELFRDLTWLAVPLAFTLAVPLTRGQRLAVGSVFVLGVAAAGLATLVQYWQNAAFANEEIIFGKNMPAFTHIFHISFGVMLALGCCWGLLLRREALAGRLLRGALLAAAAAAAVTLHVLAYRTGLLVFYTALFAVVVRLLLRRNLALGLGLLALLVLGPWAAYHGLESVQQRVEATHWDLEQFTTGHDINHYSLSRRLAAIETAVHVIAQHWLMGVAPADARAAMMTQYDWQGFGLEPENRIEVHNQFLQAMVGGGIVGLALLLAVMFWPLTRPWARRQPAIGVFMLMQATSMLVDAPLDLQLGLNLFVFGYGFLVVAGERRATEALTEPQAN</sequence>
<name>A0ABS0Q333_9BACT</name>
<reference evidence="7 8" key="1">
    <citation type="submission" date="2020-12" db="EMBL/GenBank/DDBJ databases">
        <title>Hymenobacter sp.</title>
        <authorList>
            <person name="Kim M.K."/>
        </authorList>
    </citation>
    <scope>NUCLEOTIDE SEQUENCE [LARGE SCALE GENOMIC DNA]</scope>
    <source>
        <strain evidence="7 8">BT442</strain>
    </source>
</reference>
<keyword evidence="7" id="KW-0436">Ligase</keyword>